<evidence type="ECO:0000256" key="2">
    <source>
        <dbReference type="PROSITE-ProRule" id="PRU00708"/>
    </source>
</evidence>
<protein>
    <recommendedName>
        <fullName evidence="5">Pentatricopeptide repeat-containing protein</fullName>
    </recommendedName>
</protein>
<keyword evidence="4" id="KW-1185">Reference proteome</keyword>
<gene>
    <name evidence="3" type="ORF">AMTR_s00059p00167980</name>
</gene>
<dbReference type="InterPro" id="IPR011990">
    <property type="entry name" value="TPR-like_helical_dom_sf"/>
</dbReference>
<dbReference type="Pfam" id="PF01535">
    <property type="entry name" value="PPR"/>
    <property type="match status" value="3"/>
</dbReference>
<name>U5D5X0_AMBTC</name>
<dbReference type="Proteomes" id="UP000017836">
    <property type="component" value="Unassembled WGS sequence"/>
</dbReference>
<accession>U5D5X0</accession>
<dbReference type="PANTHER" id="PTHR47926">
    <property type="entry name" value="PENTATRICOPEPTIDE REPEAT-CONTAINING PROTEIN"/>
    <property type="match status" value="1"/>
</dbReference>
<feature type="repeat" description="PPR" evidence="2">
    <location>
        <begin position="158"/>
        <end position="182"/>
    </location>
</feature>
<dbReference type="GO" id="GO:0009451">
    <property type="term" value="P:RNA modification"/>
    <property type="evidence" value="ECO:0007669"/>
    <property type="project" value="InterPro"/>
</dbReference>
<dbReference type="GO" id="GO:0003723">
    <property type="term" value="F:RNA binding"/>
    <property type="evidence" value="ECO:0007669"/>
    <property type="project" value="InterPro"/>
</dbReference>
<dbReference type="eggNOG" id="KOG4197">
    <property type="taxonomic scope" value="Eukaryota"/>
</dbReference>
<proteinExistence type="predicted"/>
<evidence type="ECO:0000313" key="4">
    <source>
        <dbReference type="Proteomes" id="UP000017836"/>
    </source>
</evidence>
<dbReference type="FunFam" id="1.25.40.10:FF:000344">
    <property type="entry name" value="Pentatricopeptide repeat-containing protein"/>
    <property type="match status" value="1"/>
</dbReference>
<keyword evidence="1" id="KW-0677">Repeat</keyword>
<dbReference type="AlphaFoldDB" id="U5D5X0"/>
<dbReference type="Gramene" id="ERN17615">
    <property type="protein sequence ID" value="ERN17615"/>
    <property type="gene ID" value="AMTR_s00059p00167980"/>
</dbReference>
<dbReference type="InterPro" id="IPR046960">
    <property type="entry name" value="PPR_At4g14850-like_plant"/>
</dbReference>
<dbReference type="PROSITE" id="PS51375">
    <property type="entry name" value="PPR"/>
    <property type="match status" value="1"/>
</dbReference>
<reference evidence="4" key="1">
    <citation type="journal article" date="2013" name="Science">
        <title>The Amborella genome and the evolution of flowering plants.</title>
        <authorList>
            <consortium name="Amborella Genome Project"/>
        </authorList>
    </citation>
    <scope>NUCLEOTIDE SEQUENCE [LARGE SCALE GENOMIC DNA]</scope>
</reference>
<dbReference type="EMBL" id="KI392312">
    <property type="protein sequence ID" value="ERN17615.1"/>
    <property type="molecule type" value="Genomic_DNA"/>
</dbReference>
<sequence>MDLFGACSTTHHARQLHAFLLVSGRSRSPIVATKLISLYAFLGNLPLSLLSFRSLPDKNVFTYNSAISACVRLNSPLDALRIFSRLAPPSPDRFTFPAVLKACAALLDLRHGSALHSWAFKAGCKVDVFVASSLVHMYAKCRALDDARQAFDEMPVRDIGAWNAMISAYCQNGQAAEAVRTV</sequence>
<evidence type="ECO:0008006" key="5">
    <source>
        <dbReference type="Google" id="ProtNLM"/>
    </source>
</evidence>
<dbReference type="OMA" id="ERDEMPW"/>
<dbReference type="HOGENOM" id="CLU_002706_21_0_1"/>
<evidence type="ECO:0000313" key="3">
    <source>
        <dbReference type="EMBL" id="ERN17615.1"/>
    </source>
</evidence>
<evidence type="ECO:0000256" key="1">
    <source>
        <dbReference type="ARBA" id="ARBA00022737"/>
    </source>
</evidence>
<organism evidence="3 4">
    <name type="scientific">Amborella trichopoda</name>
    <dbReference type="NCBI Taxonomy" id="13333"/>
    <lineage>
        <taxon>Eukaryota</taxon>
        <taxon>Viridiplantae</taxon>
        <taxon>Streptophyta</taxon>
        <taxon>Embryophyta</taxon>
        <taxon>Tracheophyta</taxon>
        <taxon>Spermatophyta</taxon>
        <taxon>Magnoliopsida</taxon>
        <taxon>Amborellales</taxon>
        <taxon>Amborellaceae</taxon>
        <taxon>Amborella</taxon>
    </lineage>
</organism>
<dbReference type="Gene3D" id="1.25.40.10">
    <property type="entry name" value="Tetratricopeptide repeat domain"/>
    <property type="match status" value="2"/>
</dbReference>
<dbReference type="InterPro" id="IPR002885">
    <property type="entry name" value="PPR_rpt"/>
</dbReference>
<dbReference type="NCBIfam" id="TIGR00756">
    <property type="entry name" value="PPR"/>
    <property type="match status" value="2"/>
</dbReference>
<dbReference type="PANTHER" id="PTHR47926:SF382">
    <property type="entry name" value="PENTACOTRIPEPTIDE-REPEAT REGION OF PRORP DOMAIN-CONTAINING PROTEIN"/>
    <property type="match status" value="1"/>
</dbReference>